<dbReference type="AlphaFoldDB" id="X0XF38"/>
<dbReference type="EMBL" id="BARS01042471">
    <property type="protein sequence ID" value="GAG41730.1"/>
    <property type="molecule type" value="Genomic_DNA"/>
</dbReference>
<name>X0XF38_9ZZZZ</name>
<feature type="domain" description="FAD dependent oxidoreductase" evidence="1">
    <location>
        <begin position="24"/>
        <end position="250"/>
    </location>
</feature>
<dbReference type="InterPro" id="IPR036188">
    <property type="entry name" value="FAD/NAD-bd_sf"/>
</dbReference>
<organism evidence="2">
    <name type="scientific">marine sediment metagenome</name>
    <dbReference type="NCBI Taxonomy" id="412755"/>
    <lineage>
        <taxon>unclassified sequences</taxon>
        <taxon>metagenomes</taxon>
        <taxon>ecological metagenomes</taxon>
    </lineage>
</organism>
<sequence length="252" mass="27217">GFADAGMPGLSSIYEDHGPEGARGYYDATLLGLKQIRGFVDDHGIDCDLELNGAVSLATEEAQMPALEAQKQRYDAMGLSATLLDTAAVRRAVGSERFVGGLRDPNHAILNPAKLARGMKRVIEALGVEVFERSKVMRLDPGATVRIVTEFGELTAATAVVTLNGYAPQLGLFRDRIVPLCNFVAATEPLSAAQRAAIGWAGREGLADMRVQFMYLRLTADDRIVFGGEMSPYFYDSAPSSGNYEPALEKLR</sequence>
<protein>
    <recommendedName>
        <fullName evidence="1">FAD dependent oxidoreductase domain-containing protein</fullName>
    </recommendedName>
</protein>
<dbReference type="GO" id="GO:0005737">
    <property type="term" value="C:cytoplasm"/>
    <property type="evidence" value="ECO:0007669"/>
    <property type="project" value="TreeGrafter"/>
</dbReference>
<gene>
    <name evidence="2" type="ORF">S01H1_64436</name>
</gene>
<proteinExistence type="predicted"/>
<evidence type="ECO:0000313" key="2">
    <source>
        <dbReference type="EMBL" id="GAG41730.1"/>
    </source>
</evidence>
<dbReference type="Gene3D" id="3.50.50.60">
    <property type="entry name" value="FAD/NAD(P)-binding domain"/>
    <property type="match status" value="1"/>
</dbReference>
<dbReference type="PANTHER" id="PTHR13847">
    <property type="entry name" value="SARCOSINE DEHYDROGENASE-RELATED"/>
    <property type="match status" value="1"/>
</dbReference>
<dbReference type="InterPro" id="IPR006076">
    <property type="entry name" value="FAD-dep_OxRdtase"/>
</dbReference>
<dbReference type="Gene3D" id="3.30.9.10">
    <property type="entry name" value="D-Amino Acid Oxidase, subunit A, domain 2"/>
    <property type="match status" value="1"/>
</dbReference>
<dbReference type="SUPFAM" id="SSF51905">
    <property type="entry name" value="FAD/NAD(P)-binding domain"/>
    <property type="match status" value="1"/>
</dbReference>
<feature type="non-terminal residue" evidence="2">
    <location>
        <position position="1"/>
    </location>
</feature>
<evidence type="ECO:0000259" key="1">
    <source>
        <dbReference type="Pfam" id="PF01266"/>
    </source>
</evidence>
<accession>X0XF38</accession>
<dbReference type="PANTHER" id="PTHR13847:SF281">
    <property type="entry name" value="FAD DEPENDENT OXIDOREDUCTASE DOMAIN-CONTAINING PROTEIN"/>
    <property type="match status" value="1"/>
</dbReference>
<dbReference type="Pfam" id="PF01266">
    <property type="entry name" value="DAO"/>
    <property type="match status" value="1"/>
</dbReference>
<reference evidence="2" key="1">
    <citation type="journal article" date="2014" name="Front. Microbiol.">
        <title>High frequency of phylogenetically diverse reductive dehalogenase-homologous genes in deep subseafloor sedimentary metagenomes.</title>
        <authorList>
            <person name="Kawai M."/>
            <person name="Futagami T."/>
            <person name="Toyoda A."/>
            <person name="Takaki Y."/>
            <person name="Nishi S."/>
            <person name="Hori S."/>
            <person name="Arai W."/>
            <person name="Tsubouchi T."/>
            <person name="Morono Y."/>
            <person name="Uchiyama I."/>
            <person name="Ito T."/>
            <person name="Fujiyama A."/>
            <person name="Inagaki F."/>
            <person name="Takami H."/>
        </authorList>
    </citation>
    <scope>NUCLEOTIDE SEQUENCE</scope>
    <source>
        <strain evidence="2">Expedition CK06-06</strain>
    </source>
</reference>
<comment type="caution">
    <text evidence="2">The sequence shown here is derived from an EMBL/GenBank/DDBJ whole genome shotgun (WGS) entry which is preliminary data.</text>
</comment>
<feature type="non-terminal residue" evidence="2">
    <location>
        <position position="252"/>
    </location>
</feature>